<evidence type="ECO:0000256" key="9">
    <source>
        <dbReference type="ARBA" id="ARBA00023242"/>
    </source>
</evidence>
<dbReference type="EMBL" id="KQ086073">
    <property type="protein sequence ID" value="KLO08905.1"/>
    <property type="molecule type" value="Genomic_DNA"/>
</dbReference>
<evidence type="ECO:0000256" key="10">
    <source>
        <dbReference type="PROSITE-ProRule" id="PRU00042"/>
    </source>
</evidence>
<sequence>MDGEDGEDGEGEGGEGGGEKRRHECVKCGKKFNRPSSLKIHLNTHTGAKPFECPFPGCGRTFNVSSNMRRHYRNHT</sequence>
<dbReference type="FunFam" id="3.30.160.60:FF:000125">
    <property type="entry name" value="Putative zinc finger protein 143"/>
    <property type="match status" value="1"/>
</dbReference>
<dbReference type="STRING" id="27342.A0A0H2RAQ0"/>
<evidence type="ECO:0000256" key="5">
    <source>
        <dbReference type="ARBA" id="ARBA00022771"/>
    </source>
</evidence>
<dbReference type="OrthoDB" id="6077919at2759"/>
<feature type="non-terminal residue" evidence="13">
    <location>
        <position position="76"/>
    </location>
</feature>
<keyword evidence="8" id="KW-0804">Transcription</keyword>
<dbReference type="GO" id="GO:0031519">
    <property type="term" value="C:PcG protein complex"/>
    <property type="evidence" value="ECO:0007669"/>
    <property type="project" value="TreeGrafter"/>
</dbReference>
<dbReference type="InParanoid" id="A0A0H2RAQ0"/>
<dbReference type="SMART" id="SM00355">
    <property type="entry name" value="ZnF_C2H2"/>
    <property type="match status" value="2"/>
</dbReference>
<keyword evidence="5 10" id="KW-0863">Zinc-finger</keyword>
<dbReference type="Pfam" id="PF00096">
    <property type="entry name" value="zf-C2H2"/>
    <property type="match status" value="2"/>
</dbReference>
<dbReference type="AlphaFoldDB" id="A0A0H2RAQ0"/>
<evidence type="ECO:0000256" key="8">
    <source>
        <dbReference type="ARBA" id="ARBA00023163"/>
    </source>
</evidence>
<feature type="domain" description="C2H2-type" evidence="12">
    <location>
        <begin position="23"/>
        <end position="50"/>
    </location>
</feature>
<evidence type="ECO:0000256" key="4">
    <source>
        <dbReference type="ARBA" id="ARBA00022737"/>
    </source>
</evidence>
<keyword evidence="7" id="KW-0805">Transcription regulation</keyword>
<dbReference type="Gene3D" id="3.30.160.60">
    <property type="entry name" value="Classic Zinc Finger"/>
    <property type="match status" value="2"/>
</dbReference>
<comment type="similarity">
    <text evidence="2">Belongs to the krueppel C2H2-type zinc-finger protein family.</text>
</comment>
<evidence type="ECO:0000256" key="6">
    <source>
        <dbReference type="ARBA" id="ARBA00022833"/>
    </source>
</evidence>
<dbReference type="Proteomes" id="UP000053477">
    <property type="component" value="Unassembled WGS sequence"/>
</dbReference>
<evidence type="ECO:0000313" key="14">
    <source>
        <dbReference type="Proteomes" id="UP000053477"/>
    </source>
</evidence>
<evidence type="ECO:0000256" key="11">
    <source>
        <dbReference type="SAM" id="MobiDB-lite"/>
    </source>
</evidence>
<proteinExistence type="inferred from homology"/>
<dbReference type="GO" id="GO:0000785">
    <property type="term" value="C:chromatin"/>
    <property type="evidence" value="ECO:0007669"/>
    <property type="project" value="TreeGrafter"/>
</dbReference>
<evidence type="ECO:0000256" key="3">
    <source>
        <dbReference type="ARBA" id="ARBA00022723"/>
    </source>
</evidence>
<feature type="region of interest" description="Disordered" evidence="11">
    <location>
        <begin position="1"/>
        <end position="23"/>
    </location>
</feature>
<dbReference type="PANTHER" id="PTHR14003">
    <property type="entry name" value="TRANSCRIPTIONAL REPRESSOR PROTEIN YY"/>
    <property type="match status" value="1"/>
</dbReference>
<keyword evidence="14" id="KW-1185">Reference proteome</keyword>
<evidence type="ECO:0000256" key="2">
    <source>
        <dbReference type="ARBA" id="ARBA00006991"/>
    </source>
</evidence>
<name>A0A0H2RAQ0_9AGAM</name>
<evidence type="ECO:0000313" key="13">
    <source>
        <dbReference type="EMBL" id="KLO08905.1"/>
    </source>
</evidence>
<dbReference type="GO" id="GO:0008270">
    <property type="term" value="F:zinc ion binding"/>
    <property type="evidence" value="ECO:0007669"/>
    <property type="project" value="UniProtKB-KW"/>
</dbReference>
<dbReference type="PROSITE" id="PS50157">
    <property type="entry name" value="ZINC_FINGER_C2H2_2"/>
    <property type="match status" value="2"/>
</dbReference>
<keyword evidence="9" id="KW-0539">Nucleus</keyword>
<dbReference type="GO" id="GO:0005667">
    <property type="term" value="C:transcription regulator complex"/>
    <property type="evidence" value="ECO:0007669"/>
    <property type="project" value="TreeGrafter"/>
</dbReference>
<dbReference type="SUPFAM" id="SSF57667">
    <property type="entry name" value="beta-beta-alpha zinc fingers"/>
    <property type="match status" value="1"/>
</dbReference>
<dbReference type="GO" id="GO:0000981">
    <property type="term" value="F:DNA-binding transcription factor activity, RNA polymerase II-specific"/>
    <property type="evidence" value="ECO:0007669"/>
    <property type="project" value="UniProtKB-ARBA"/>
</dbReference>
<comment type="subcellular location">
    <subcellularLocation>
        <location evidence="1">Nucleus</location>
    </subcellularLocation>
</comment>
<gene>
    <name evidence="13" type="ORF">SCHPADRAFT_834753</name>
</gene>
<evidence type="ECO:0000256" key="7">
    <source>
        <dbReference type="ARBA" id="ARBA00023015"/>
    </source>
</evidence>
<protein>
    <recommendedName>
        <fullName evidence="12">C2H2-type domain-containing protein</fullName>
    </recommendedName>
</protein>
<evidence type="ECO:0000256" key="1">
    <source>
        <dbReference type="ARBA" id="ARBA00004123"/>
    </source>
</evidence>
<dbReference type="FunFam" id="3.30.160.60:FF:000193">
    <property type="entry name" value="Zinc finger protein 300"/>
    <property type="match status" value="1"/>
</dbReference>
<dbReference type="GO" id="GO:0000978">
    <property type="term" value="F:RNA polymerase II cis-regulatory region sequence-specific DNA binding"/>
    <property type="evidence" value="ECO:0007669"/>
    <property type="project" value="TreeGrafter"/>
</dbReference>
<feature type="domain" description="C2H2-type" evidence="12">
    <location>
        <begin position="51"/>
        <end position="76"/>
    </location>
</feature>
<dbReference type="InterPro" id="IPR013087">
    <property type="entry name" value="Znf_C2H2_type"/>
</dbReference>
<dbReference type="PROSITE" id="PS00028">
    <property type="entry name" value="ZINC_FINGER_C2H2_1"/>
    <property type="match status" value="2"/>
</dbReference>
<evidence type="ECO:0000259" key="12">
    <source>
        <dbReference type="PROSITE" id="PS50157"/>
    </source>
</evidence>
<feature type="compositionally biased region" description="Acidic residues" evidence="11">
    <location>
        <begin position="1"/>
        <end position="13"/>
    </location>
</feature>
<keyword evidence="3" id="KW-0479">Metal-binding</keyword>
<accession>A0A0H2RAQ0</accession>
<organism evidence="13 14">
    <name type="scientific">Schizopora paradoxa</name>
    <dbReference type="NCBI Taxonomy" id="27342"/>
    <lineage>
        <taxon>Eukaryota</taxon>
        <taxon>Fungi</taxon>
        <taxon>Dikarya</taxon>
        <taxon>Basidiomycota</taxon>
        <taxon>Agaricomycotina</taxon>
        <taxon>Agaricomycetes</taxon>
        <taxon>Hymenochaetales</taxon>
        <taxon>Schizoporaceae</taxon>
        <taxon>Schizopora</taxon>
    </lineage>
</organism>
<dbReference type="InterPro" id="IPR036236">
    <property type="entry name" value="Znf_C2H2_sf"/>
</dbReference>
<reference evidence="13 14" key="1">
    <citation type="submission" date="2015-04" db="EMBL/GenBank/DDBJ databases">
        <title>Complete genome sequence of Schizopora paradoxa KUC8140, a cosmopolitan wood degrader in East Asia.</title>
        <authorList>
            <consortium name="DOE Joint Genome Institute"/>
            <person name="Min B."/>
            <person name="Park H."/>
            <person name="Jang Y."/>
            <person name="Kim J.-J."/>
            <person name="Kim K.H."/>
            <person name="Pangilinan J."/>
            <person name="Lipzen A."/>
            <person name="Riley R."/>
            <person name="Grigoriev I.V."/>
            <person name="Spatafora J.W."/>
            <person name="Choi I.-G."/>
        </authorList>
    </citation>
    <scope>NUCLEOTIDE SEQUENCE [LARGE SCALE GENOMIC DNA]</scope>
    <source>
        <strain evidence="13 14">KUC8140</strain>
    </source>
</reference>
<dbReference type="PANTHER" id="PTHR14003:SF20">
    <property type="entry name" value="FINGER DOMAIN PROTEIN, PUTATIVE (AFU_ORTHOLOGUE AFUA_4G10380)-RELATED"/>
    <property type="match status" value="1"/>
</dbReference>
<keyword evidence="4" id="KW-0677">Repeat</keyword>
<keyword evidence="6" id="KW-0862">Zinc</keyword>